<dbReference type="InterPro" id="IPR036047">
    <property type="entry name" value="F-box-like_dom_sf"/>
</dbReference>
<accession>A0A8T0V820</accession>
<evidence type="ECO:0008006" key="6">
    <source>
        <dbReference type="Google" id="ProtNLM"/>
    </source>
</evidence>
<dbReference type="InterPro" id="IPR053781">
    <property type="entry name" value="F-box_AtFBL13-like"/>
</dbReference>
<sequence length="418" mass="46242">MGAGDARADSTRLEEEPRRRELHHGGDGGGAPDLISRLSDEVLGDIITLLPTRDGVRTQAVSRRWRPLWRAAPLNLQVGYGLSSQHTNHANLATKILAGHDGPGRCFTMPGFRLRNRLAMVDAWLRSRALTGLQEINFSYSKQQQQPPMPPSALRFAATLRFPNEVAPSLKFPHLKELSLVEVTISEDAVHGLLSGCYVLEILLLERNVGIGRLRISSPTLRSIGFSGPWAWEGSEAKFQELVVEEAPRLERLLPLYPNLGPATIRVMRAPKLETVGLLSAAISKLEFGTTAFQEMIALSLTTSMATVRVLALESLGPNLDSVLDFLKCFPCVEKLYITLNRLKTVKNARIYNPLDPIECLELHLKKVVVNDYRGMRPDVDFAFFILNAKVLKDMYRGESIPHAALLLSPSFPAAASP</sequence>
<dbReference type="SUPFAM" id="SSF52047">
    <property type="entry name" value="RNI-like"/>
    <property type="match status" value="1"/>
</dbReference>
<dbReference type="PANTHER" id="PTHR32141">
    <property type="match status" value="1"/>
</dbReference>
<dbReference type="SUPFAM" id="SSF81383">
    <property type="entry name" value="F-box domain"/>
    <property type="match status" value="1"/>
</dbReference>
<dbReference type="CDD" id="cd22160">
    <property type="entry name" value="F-box_AtFBL13-like"/>
    <property type="match status" value="1"/>
</dbReference>
<evidence type="ECO:0000256" key="1">
    <source>
        <dbReference type="SAM" id="MobiDB-lite"/>
    </source>
</evidence>
<evidence type="ECO:0000313" key="5">
    <source>
        <dbReference type="Proteomes" id="UP000823388"/>
    </source>
</evidence>
<dbReference type="Proteomes" id="UP000823388">
    <property type="component" value="Chromosome 3K"/>
</dbReference>
<dbReference type="PANTHER" id="PTHR32141:SF160">
    <property type="entry name" value="F-BOX DOMAIN-CONTAINING PROTEIN"/>
    <property type="match status" value="1"/>
</dbReference>
<comment type="caution">
    <text evidence="4">The sequence shown here is derived from an EMBL/GenBank/DDBJ whole genome shotgun (WGS) entry which is preliminary data.</text>
</comment>
<dbReference type="EMBL" id="CM029041">
    <property type="protein sequence ID" value="KAG2628129.1"/>
    <property type="molecule type" value="Genomic_DNA"/>
</dbReference>
<feature type="domain" description="FBD" evidence="2">
    <location>
        <begin position="354"/>
        <end position="395"/>
    </location>
</feature>
<feature type="domain" description="F-box/LRR-repeat protein 15/At3g58940/PEG3-like LRR" evidence="3">
    <location>
        <begin position="121"/>
        <end position="338"/>
    </location>
</feature>
<dbReference type="AlphaFoldDB" id="A0A8T0V820"/>
<feature type="compositionally biased region" description="Basic and acidic residues" evidence="1">
    <location>
        <begin position="1"/>
        <end position="26"/>
    </location>
</feature>
<reference evidence="4" key="1">
    <citation type="submission" date="2020-05" db="EMBL/GenBank/DDBJ databases">
        <title>WGS assembly of Panicum virgatum.</title>
        <authorList>
            <person name="Lovell J.T."/>
            <person name="Jenkins J."/>
            <person name="Shu S."/>
            <person name="Juenger T.E."/>
            <person name="Schmutz J."/>
        </authorList>
    </citation>
    <scope>NUCLEOTIDE SEQUENCE</scope>
    <source>
        <strain evidence="4">AP13</strain>
    </source>
</reference>
<evidence type="ECO:0000259" key="3">
    <source>
        <dbReference type="Pfam" id="PF24758"/>
    </source>
</evidence>
<gene>
    <name evidence="4" type="ORF">PVAP13_3KG228699</name>
</gene>
<protein>
    <recommendedName>
        <fullName evidence="6">F-box domain-containing protein</fullName>
    </recommendedName>
</protein>
<dbReference type="InterPro" id="IPR006566">
    <property type="entry name" value="FBD"/>
</dbReference>
<dbReference type="Pfam" id="PF08387">
    <property type="entry name" value="FBD"/>
    <property type="match status" value="1"/>
</dbReference>
<name>A0A8T0V820_PANVG</name>
<dbReference type="Pfam" id="PF24758">
    <property type="entry name" value="LRR_At5g56370"/>
    <property type="match status" value="1"/>
</dbReference>
<dbReference type="InterPro" id="IPR055302">
    <property type="entry name" value="F-box_dom-containing"/>
</dbReference>
<evidence type="ECO:0000313" key="4">
    <source>
        <dbReference type="EMBL" id="KAG2628129.1"/>
    </source>
</evidence>
<dbReference type="InterPro" id="IPR032675">
    <property type="entry name" value="LRR_dom_sf"/>
</dbReference>
<dbReference type="InterPro" id="IPR055411">
    <property type="entry name" value="LRR_FXL15/At3g58940/PEG3-like"/>
</dbReference>
<feature type="region of interest" description="Disordered" evidence="1">
    <location>
        <begin position="1"/>
        <end position="34"/>
    </location>
</feature>
<proteinExistence type="predicted"/>
<keyword evidence="5" id="KW-1185">Reference proteome</keyword>
<organism evidence="4 5">
    <name type="scientific">Panicum virgatum</name>
    <name type="common">Blackwell switchgrass</name>
    <dbReference type="NCBI Taxonomy" id="38727"/>
    <lineage>
        <taxon>Eukaryota</taxon>
        <taxon>Viridiplantae</taxon>
        <taxon>Streptophyta</taxon>
        <taxon>Embryophyta</taxon>
        <taxon>Tracheophyta</taxon>
        <taxon>Spermatophyta</taxon>
        <taxon>Magnoliopsida</taxon>
        <taxon>Liliopsida</taxon>
        <taxon>Poales</taxon>
        <taxon>Poaceae</taxon>
        <taxon>PACMAD clade</taxon>
        <taxon>Panicoideae</taxon>
        <taxon>Panicodae</taxon>
        <taxon>Paniceae</taxon>
        <taxon>Panicinae</taxon>
        <taxon>Panicum</taxon>
        <taxon>Panicum sect. Hiantes</taxon>
    </lineage>
</organism>
<dbReference type="Gene3D" id="3.80.10.10">
    <property type="entry name" value="Ribonuclease Inhibitor"/>
    <property type="match status" value="1"/>
</dbReference>
<evidence type="ECO:0000259" key="2">
    <source>
        <dbReference type="Pfam" id="PF08387"/>
    </source>
</evidence>